<name>A0A0D0E556_9AGAM</name>
<dbReference type="HOGENOM" id="CLU_1704811_0_0_1"/>
<keyword evidence="2" id="KW-1185">Reference proteome</keyword>
<reference evidence="1 2" key="1">
    <citation type="submission" date="2014-04" db="EMBL/GenBank/DDBJ databases">
        <authorList>
            <consortium name="DOE Joint Genome Institute"/>
            <person name="Kuo A."/>
            <person name="Kohler A."/>
            <person name="Jargeat P."/>
            <person name="Nagy L.G."/>
            <person name="Floudas D."/>
            <person name="Copeland A."/>
            <person name="Barry K.W."/>
            <person name="Cichocki N."/>
            <person name="Veneault-Fourrey C."/>
            <person name="LaButti K."/>
            <person name="Lindquist E.A."/>
            <person name="Lipzen A."/>
            <person name="Lundell T."/>
            <person name="Morin E."/>
            <person name="Murat C."/>
            <person name="Sun H."/>
            <person name="Tunlid A."/>
            <person name="Henrissat B."/>
            <person name="Grigoriev I.V."/>
            <person name="Hibbett D.S."/>
            <person name="Martin F."/>
            <person name="Nordberg H.P."/>
            <person name="Cantor M.N."/>
            <person name="Hua S.X."/>
        </authorList>
    </citation>
    <scope>NUCLEOTIDE SEQUENCE [LARGE SCALE GENOMIC DNA]</scope>
    <source>
        <strain evidence="1 2">Ve08.2h10</strain>
    </source>
</reference>
<organism evidence="1 2">
    <name type="scientific">Paxillus rubicundulus Ve08.2h10</name>
    <dbReference type="NCBI Taxonomy" id="930991"/>
    <lineage>
        <taxon>Eukaryota</taxon>
        <taxon>Fungi</taxon>
        <taxon>Dikarya</taxon>
        <taxon>Basidiomycota</taxon>
        <taxon>Agaricomycotina</taxon>
        <taxon>Agaricomycetes</taxon>
        <taxon>Agaricomycetidae</taxon>
        <taxon>Boletales</taxon>
        <taxon>Paxilineae</taxon>
        <taxon>Paxillaceae</taxon>
        <taxon>Paxillus</taxon>
    </lineage>
</organism>
<dbReference type="OrthoDB" id="2676889at2759"/>
<dbReference type="Proteomes" id="UP000054538">
    <property type="component" value="Unassembled WGS sequence"/>
</dbReference>
<reference evidence="2" key="2">
    <citation type="submission" date="2015-01" db="EMBL/GenBank/DDBJ databases">
        <title>Evolutionary Origins and Diversification of the Mycorrhizal Mutualists.</title>
        <authorList>
            <consortium name="DOE Joint Genome Institute"/>
            <consortium name="Mycorrhizal Genomics Consortium"/>
            <person name="Kohler A."/>
            <person name="Kuo A."/>
            <person name="Nagy L.G."/>
            <person name="Floudas D."/>
            <person name="Copeland A."/>
            <person name="Barry K.W."/>
            <person name="Cichocki N."/>
            <person name="Veneault-Fourrey C."/>
            <person name="LaButti K."/>
            <person name="Lindquist E.A."/>
            <person name="Lipzen A."/>
            <person name="Lundell T."/>
            <person name="Morin E."/>
            <person name="Murat C."/>
            <person name="Riley R."/>
            <person name="Ohm R."/>
            <person name="Sun H."/>
            <person name="Tunlid A."/>
            <person name="Henrissat B."/>
            <person name="Grigoriev I.V."/>
            <person name="Hibbett D.S."/>
            <person name="Martin F."/>
        </authorList>
    </citation>
    <scope>NUCLEOTIDE SEQUENCE [LARGE SCALE GENOMIC DNA]</scope>
    <source>
        <strain evidence="2">Ve08.2h10</strain>
    </source>
</reference>
<dbReference type="AlphaFoldDB" id="A0A0D0E556"/>
<dbReference type="InParanoid" id="A0A0D0E556"/>
<proteinExistence type="predicted"/>
<gene>
    <name evidence="1" type="ORF">PAXRUDRAFT_26678</name>
</gene>
<evidence type="ECO:0000313" key="2">
    <source>
        <dbReference type="Proteomes" id="UP000054538"/>
    </source>
</evidence>
<accession>A0A0D0E556</accession>
<evidence type="ECO:0000313" key="1">
    <source>
        <dbReference type="EMBL" id="KIK92550.1"/>
    </source>
</evidence>
<protein>
    <submittedName>
        <fullName evidence="1">Uncharacterized protein</fullName>
    </submittedName>
</protein>
<dbReference type="EMBL" id="KN825268">
    <property type="protein sequence ID" value="KIK92550.1"/>
    <property type="molecule type" value="Genomic_DNA"/>
</dbReference>
<sequence>MKVHPQQGTHSQGGWSMRKLNENMQEILLYTCAAIVNKMVLNLGWCKGKEWHQWCIKIACKCFTQAVATLRKLHEENTCTKLMASIIERELSIVRGRLIEAAKKLPGSDDPHHKYLSEAYPEWVQAHVETILNASDTMNFVLHEHDGKASPVHH</sequence>